<keyword evidence="1" id="KW-1133">Transmembrane helix</keyword>
<protein>
    <recommendedName>
        <fullName evidence="5">PA2779 family protein</fullName>
    </recommendedName>
</protein>
<keyword evidence="1" id="KW-0812">Transmembrane</keyword>
<dbReference type="OrthoDB" id="6401969at2"/>
<evidence type="ECO:0000256" key="1">
    <source>
        <dbReference type="SAM" id="Phobius"/>
    </source>
</evidence>
<evidence type="ECO:0000256" key="2">
    <source>
        <dbReference type="SAM" id="SignalP"/>
    </source>
</evidence>
<evidence type="ECO:0000313" key="3">
    <source>
        <dbReference type="EMBL" id="RJG13841.1"/>
    </source>
</evidence>
<comment type="caution">
    <text evidence="3">The sequence shown here is derived from an EMBL/GenBank/DDBJ whole genome shotgun (WGS) entry which is preliminary data.</text>
</comment>
<keyword evidence="1" id="KW-0472">Membrane</keyword>
<organism evidence="3 4">
    <name type="scientific">Pseudomonas cavernicola</name>
    <dbReference type="NCBI Taxonomy" id="2320866"/>
    <lineage>
        <taxon>Bacteria</taxon>
        <taxon>Pseudomonadati</taxon>
        <taxon>Pseudomonadota</taxon>
        <taxon>Gammaproteobacteria</taxon>
        <taxon>Pseudomonadales</taxon>
        <taxon>Pseudomonadaceae</taxon>
        <taxon>Pseudomonas</taxon>
    </lineage>
</organism>
<feature type="signal peptide" evidence="2">
    <location>
        <begin position="1"/>
        <end position="22"/>
    </location>
</feature>
<reference evidence="3 4" key="1">
    <citation type="submission" date="2018-09" db="EMBL/GenBank/DDBJ databases">
        <authorList>
            <person name="Zhu H."/>
        </authorList>
    </citation>
    <scope>NUCLEOTIDE SEQUENCE [LARGE SCALE GENOMIC DNA]</scope>
    <source>
        <strain evidence="3 4">K1S02-6</strain>
    </source>
</reference>
<feature type="chain" id="PRO_5019330005" description="PA2779 family protein" evidence="2">
    <location>
        <begin position="23"/>
        <end position="113"/>
    </location>
</feature>
<keyword evidence="4" id="KW-1185">Reference proteome</keyword>
<dbReference type="NCBIfam" id="NF033919">
    <property type="entry name" value="PA2779_fam"/>
    <property type="match status" value="1"/>
</dbReference>
<accession>A0A418XN17</accession>
<keyword evidence="2" id="KW-0732">Signal</keyword>
<dbReference type="AlphaFoldDB" id="A0A418XN17"/>
<evidence type="ECO:0000313" key="4">
    <source>
        <dbReference type="Proteomes" id="UP000284021"/>
    </source>
</evidence>
<name>A0A418XN17_9PSED</name>
<evidence type="ECO:0008006" key="5">
    <source>
        <dbReference type="Google" id="ProtNLM"/>
    </source>
</evidence>
<feature type="transmembrane region" description="Helical" evidence="1">
    <location>
        <begin position="90"/>
        <end position="112"/>
    </location>
</feature>
<gene>
    <name evidence="3" type="ORF">D3879_11615</name>
</gene>
<dbReference type="EMBL" id="QYUR01000002">
    <property type="protein sequence ID" value="RJG13841.1"/>
    <property type="molecule type" value="Genomic_DNA"/>
</dbReference>
<proteinExistence type="predicted"/>
<sequence length="113" mass="12063">MVFSVVLMFACLALVQSSTSQAGMISTQEVVAAQQAEVDRDKVREFLNRASVQEKMQALGVQATFAEDRVDALTVQEVTLLAQRIDALPAGGALSTTDIMIILLIAILIAIAV</sequence>
<dbReference type="InterPro" id="IPR046735">
    <property type="entry name" value="PA2779-like"/>
</dbReference>
<dbReference type="Pfam" id="PF20332">
    <property type="entry name" value="DUF6627"/>
    <property type="match status" value="1"/>
</dbReference>
<dbReference type="Proteomes" id="UP000284021">
    <property type="component" value="Unassembled WGS sequence"/>
</dbReference>